<accession>A0A4Z0H6J3</accession>
<dbReference type="RefSeq" id="WP_135339647.1">
    <property type="nucleotide sequence ID" value="NZ_JBHLTX010000060.1"/>
</dbReference>
<gene>
    <name evidence="2" type="ORF">E4099_15525</name>
</gene>
<dbReference type="AlphaFoldDB" id="A0A4Z0H6J3"/>
<dbReference type="Proteomes" id="UP000297948">
    <property type="component" value="Unassembled WGS sequence"/>
</dbReference>
<organism evidence="2 3">
    <name type="scientific">Streptomyces palmae</name>
    <dbReference type="NCBI Taxonomy" id="1701085"/>
    <lineage>
        <taxon>Bacteria</taxon>
        <taxon>Bacillati</taxon>
        <taxon>Actinomycetota</taxon>
        <taxon>Actinomycetes</taxon>
        <taxon>Kitasatosporales</taxon>
        <taxon>Streptomycetaceae</taxon>
        <taxon>Streptomyces</taxon>
    </lineage>
</organism>
<evidence type="ECO:0000256" key="1">
    <source>
        <dbReference type="SAM" id="MobiDB-lite"/>
    </source>
</evidence>
<proteinExistence type="predicted"/>
<keyword evidence="3" id="KW-1185">Reference proteome</keyword>
<evidence type="ECO:0000313" key="3">
    <source>
        <dbReference type="Proteomes" id="UP000297948"/>
    </source>
</evidence>
<protein>
    <submittedName>
        <fullName evidence="2">Uncharacterized protein</fullName>
    </submittedName>
</protein>
<name>A0A4Z0H6J3_9ACTN</name>
<reference evidence="2 3" key="1">
    <citation type="submission" date="2019-03" db="EMBL/GenBank/DDBJ databases">
        <authorList>
            <person name="Gonzalez-Pimentel J.L."/>
        </authorList>
    </citation>
    <scope>NUCLEOTIDE SEQUENCE [LARGE SCALE GENOMIC DNA]</scope>
    <source>
        <strain evidence="2 3">JCM 31289</strain>
    </source>
</reference>
<sequence>MNRDDALVGHWSSAPFDYGVMESSDLGFLPDGRGWSVVANLAGMEIVRFRWHCPGPGALEVAEEWYARGDWSVEGEMTTVHESRPWREVVRTGYRFVVEEGLVGEAEAVPAVRFDTPLAGVALFARGPGRSRPTTIRPTRCCPLAEPGFPRCPVRRRGPRGRPGAGPGRPRGPPLVGPASLLVVSLALGLGGRGARYVRVLLVTG</sequence>
<dbReference type="OrthoDB" id="3623124at2"/>
<feature type="region of interest" description="Disordered" evidence="1">
    <location>
        <begin position="152"/>
        <end position="174"/>
    </location>
</feature>
<evidence type="ECO:0000313" key="2">
    <source>
        <dbReference type="EMBL" id="TGB08387.1"/>
    </source>
</evidence>
<dbReference type="EMBL" id="SRID01000128">
    <property type="protein sequence ID" value="TGB08387.1"/>
    <property type="molecule type" value="Genomic_DNA"/>
</dbReference>
<comment type="caution">
    <text evidence="2">The sequence shown here is derived from an EMBL/GenBank/DDBJ whole genome shotgun (WGS) entry which is preliminary data.</text>
</comment>